<accession>A0A3E3I7L4</accession>
<organism evidence="1 2">
    <name type="scientific">Eisenbergiella massiliensis</name>
    <dbReference type="NCBI Taxonomy" id="1720294"/>
    <lineage>
        <taxon>Bacteria</taxon>
        <taxon>Bacillati</taxon>
        <taxon>Bacillota</taxon>
        <taxon>Clostridia</taxon>
        <taxon>Lachnospirales</taxon>
        <taxon>Lachnospiraceae</taxon>
        <taxon>Eisenbergiella</taxon>
    </lineage>
</organism>
<proteinExistence type="predicted"/>
<comment type="caution">
    <text evidence="1">The sequence shown here is derived from an EMBL/GenBank/DDBJ whole genome shotgun (WGS) entry which is preliminary data.</text>
</comment>
<keyword evidence="2" id="KW-1185">Reference proteome</keyword>
<dbReference type="AlphaFoldDB" id="A0A3E3I7L4"/>
<gene>
    <name evidence="1" type="ORF">DXC51_07550</name>
</gene>
<dbReference type="EMBL" id="QVLV01000004">
    <property type="protein sequence ID" value="RGE62449.1"/>
    <property type="molecule type" value="Genomic_DNA"/>
</dbReference>
<name>A0A3E3I7L4_9FIRM</name>
<evidence type="ECO:0000313" key="2">
    <source>
        <dbReference type="Proteomes" id="UP000260812"/>
    </source>
</evidence>
<reference evidence="1" key="1">
    <citation type="submission" date="2018-08" db="EMBL/GenBank/DDBJ databases">
        <title>A genome reference for cultivated species of the human gut microbiota.</title>
        <authorList>
            <person name="Zou Y."/>
            <person name="Xue W."/>
            <person name="Luo G."/>
        </authorList>
    </citation>
    <scope>NUCLEOTIDE SEQUENCE [LARGE SCALE GENOMIC DNA]</scope>
    <source>
        <strain evidence="1">TF05-5AC</strain>
    </source>
</reference>
<evidence type="ECO:0000313" key="1">
    <source>
        <dbReference type="EMBL" id="RGE62449.1"/>
    </source>
</evidence>
<dbReference type="Proteomes" id="UP000260812">
    <property type="component" value="Unassembled WGS sequence"/>
</dbReference>
<protein>
    <submittedName>
        <fullName evidence="1">Uncharacterized protein</fullName>
    </submittedName>
</protein>
<sequence>MYIFIFKAAADSIIYRRPFQKKYGYRGRKTIPGKCGSTEAKNAGKNLRFLRIIKDISLVGKNQK</sequence>